<dbReference type="PANTHER" id="PTHR43757:SF2">
    <property type="entry name" value="AMINOMETHYLTRANSFERASE, MITOCHONDRIAL"/>
    <property type="match status" value="1"/>
</dbReference>
<dbReference type="Pfam" id="PF13510">
    <property type="entry name" value="Fer2_4"/>
    <property type="match status" value="1"/>
</dbReference>
<dbReference type="Gene3D" id="3.30.1360.120">
    <property type="entry name" value="Probable tRNA modification gtpase trme, domain 1"/>
    <property type="match status" value="1"/>
</dbReference>
<dbReference type="InterPro" id="IPR042204">
    <property type="entry name" value="2Fe-2S-bd_N"/>
</dbReference>
<dbReference type="PRINTS" id="PR00368">
    <property type="entry name" value="FADPNR"/>
</dbReference>
<evidence type="ECO:0000313" key="7">
    <source>
        <dbReference type="EMBL" id="PMS24299.1"/>
    </source>
</evidence>
<reference evidence="7 8" key="1">
    <citation type="submission" date="2018-01" db="EMBL/GenBank/DDBJ databases">
        <title>Whole genome analyses suggest that Burkholderia sensu lato contains two further novel genera in the rhizoxinica-symbiotica group Mycetohabitans gen. nov., and Trinickia gen. nov.: implications for the evolution of diazotrophy and nodulation in the Burkholderiaceae.</title>
        <authorList>
            <person name="Estrada-de los Santos P."/>
            <person name="Palmer M."/>
            <person name="Chavez-Ramirez B."/>
            <person name="Beukes C."/>
            <person name="Steenkamp E.T."/>
            <person name="Hirsch A.M."/>
            <person name="Manyaka P."/>
            <person name="Maluk M."/>
            <person name="Lafos M."/>
            <person name="Crook M."/>
            <person name="Gross E."/>
            <person name="Simon M.F."/>
            <person name="Bueno dos Reis Junior F."/>
            <person name="Poole P.S."/>
            <person name="Venter S.N."/>
            <person name="James E.K."/>
        </authorList>
    </citation>
    <scope>NUCLEOTIDE SEQUENCE [LARGE SCALE GENOMIC DNA]</scope>
    <source>
        <strain evidence="7 8">GP25-8</strain>
    </source>
</reference>
<dbReference type="InterPro" id="IPR029043">
    <property type="entry name" value="GcvT/YgfZ_C"/>
</dbReference>
<feature type="domain" description="FAD/NAD(P)-binding" evidence="4">
    <location>
        <begin position="171"/>
        <end position="431"/>
    </location>
</feature>
<keyword evidence="8" id="KW-1185">Reference proteome</keyword>
<name>A0A2N7W4H5_9BURK</name>
<keyword evidence="2" id="KW-0560">Oxidoreductase</keyword>
<dbReference type="SUPFAM" id="SSF51905">
    <property type="entry name" value="FAD/NAD(P)-binding domain"/>
    <property type="match status" value="1"/>
</dbReference>
<dbReference type="PIRSF" id="PIRSF037980">
    <property type="entry name" value="SoxA"/>
    <property type="match status" value="1"/>
</dbReference>
<evidence type="ECO:0000259" key="5">
    <source>
        <dbReference type="Pfam" id="PF08669"/>
    </source>
</evidence>
<evidence type="ECO:0000313" key="8">
    <source>
        <dbReference type="Proteomes" id="UP000235347"/>
    </source>
</evidence>
<dbReference type="InterPro" id="IPR041117">
    <property type="entry name" value="SoxA_A3"/>
</dbReference>
<evidence type="ECO:0000259" key="6">
    <source>
        <dbReference type="Pfam" id="PF17806"/>
    </source>
</evidence>
<dbReference type="AlphaFoldDB" id="A0A2N7W4H5"/>
<dbReference type="Pfam" id="PF07992">
    <property type="entry name" value="Pyr_redox_2"/>
    <property type="match status" value="1"/>
</dbReference>
<dbReference type="RefSeq" id="WP_102610351.1">
    <property type="nucleotide sequence ID" value="NZ_CADIKD010000007.1"/>
</dbReference>
<dbReference type="InterPro" id="IPR023753">
    <property type="entry name" value="FAD/NAD-binding_dom"/>
</dbReference>
<dbReference type="InterPro" id="IPR027266">
    <property type="entry name" value="TrmE/GcvT-like"/>
</dbReference>
<dbReference type="InterPro" id="IPR013977">
    <property type="entry name" value="GcvT_C"/>
</dbReference>
<gene>
    <name evidence="7" type="ORF">C0Z19_13540</name>
</gene>
<dbReference type="EMBL" id="PNYB01000010">
    <property type="protein sequence ID" value="PMS24299.1"/>
    <property type="molecule type" value="Genomic_DNA"/>
</dbReference>
<dbReference type="NCBIfam" id="TIGR01372">
    <property type="entry name" value="soxA"/>
    <property type="match status" value="1"/>
</dbReference>
<dbReference type="SUPFAM" id="SSF101790">
    <property type="entry name" value="Aminomethyltransferase beta-barrel domain"/>
    <property type="match status" value="1"/>
</dbReference>
<dbReference type="Pfam" id="PF17806">
    <property type="entry name" value="SO_alpha_A3"/>
    <property type="match status" value="1"/>
</dbReference>
<dbReference type="InterPro" id="IPR006222">
    <property type="entry name" value="GCVT_N"/>
</dbReference>
<dbReference type="SUPFAM" id="SSF103025">
    <property type="entry name" value="Folate-binding domain"/>
    <property type="match status" value="1"/>
</dbReference>
<feature type="domain" description="GCVT N-terminal" evidence="3">
    <location>
        <begin position="616"/>
        <end position="887"/>
    </location>
</feature>
<comment type="caution">
    <text evidence="7">The sequence shown here is derived from an EMBL/GenBank/DDBJ whole genome shotgun (WGS) entry which is preliminary data.</text>
</comment>
<dbReference type="PANTHER" id="PTHR43757">
    <property type="entry name" value="AMINOMETHYLTRANSFERASE"/>
    <property type="match status" value="1"/>
</dbReference>
<dbReference type="InterPro" id="IPR028896">
    <property type="entry name" value="GcvT/YgfZ/DmdA"/>
</dbReference>
<dbReference type="Gene3D" id="1.10.10.1100">
    <property type="entry name" value="BFD-like [2Fe-2S]-binding domain"/>
    <property type="match status" value="1"/>
</dbReference>
<protein>
    <submittedName>
        <fullName evidence="7">Sarcosine oxidase subunit alpha</fullName>
    </submittedName>
</protein>
<accession>A0A2N7W4H5</accession>
<dbReference type="GO" id="GO:0046653">
    <property type="term" value="P:tetrahydrofolate metabolic process"/>
    <property type="evidence" value="ECO:0007669"/>
    <property type="project" value="InterPro"/>
</dbReference>
<dbReference type="PRINTS" id="PR00469">
    <property type="entry name" value="PNDRDTASEII"/>
</dbReference>
<evidence type="ECO:0000256" key="2">
    <source>
        <dbReference type="ARBA" id="ARBA00023002"/>
    </source>
</evidence>
<feature type="domain" description="SoxA A3" evidence="6">
    <location>
        <begin position="518"/>
        <end position="602"/>
    </location>
</feature>
<dbReference type="InterPro" id="IPR006277">
    <property type="entry name" value="Sarcosine_oxidase_asu"/>
</dbReference>
<dbReference type="Pfam" id="PF08669">
    <property type="entry name" value="GCV_T_C"/>
    <property type="match status" value="1"/>
</dbReference>
<evidence type="ECO:0000256" key="1">
    <source>
        <dbReference type="ARBA" id="ARBA00008609"/>
    </source>
</evidence>
<dbReference type="Proteomes" id="UP000235347">
    <property type="component" value="Unassembled WGS sequence"/>
</dbReference>
<dbReference type="InterPro" id="IPR041854">
    <property type="entry name" value="BFD-like_2Fe2S-bd_dom_sf"/>
</dbReference>
<proteinExistence type="inferred from homology"/>
<evidence type="ECO:0000259" key="3">
    <source>
        <dbReference type="Pfam" id="PF01571"/>
    </source>
</evidence>
<dbReference type="GO" id="GO:0008115">
    <property type="term" value="F:sarcosine oxidase activity"/>
    <property type="evidence" value="ECO:0007669"/>
    <property type="project" value="InterPro"/>
</dbReference>
<sequence>MSNQKDRLGTGGRINRAIPLTFTFNGRTYQGFQGDTLASALLANGVRFVARSWKYHRPRGIVTAGVEEPNAIVQLEGGAYAVPNARATEVELYQGLVARSVNAEPSLENDKLAINQKIARFIPAGFYYKTFMWPRKWWPKYEEKIREAAGLGKAPDTRDADRYDKCFAHCDVLVIGGGPAGLAAAHAAGSAGARVMLVDDQRELGGSLLSCRAQIDGKSALQWVEKIEHALSHMPDVKILSRSTAFGYQDHNLVTVVQRLTDHLPVSMRQGTRELVWKIRSKRVILATGAHERPLVFGNNDLPGIMLASAVSTYIHRYGVLPGKEAVVFTNNDDGYQCALDLKSSGAKVTVVDPRAQSDGSLPAAARRHGVVVMNGTVITQAVGKRQVTAVEVASYAKGEVGGSVASLSCDLVAMSGGWSPVLHLFAQSGGKAHWHDEKACFVPGKGMQAEVSVGAAAGEFGLARGVRLAIDAGVEAVHALGFKAAARPASPQVAEIKESKMLPLWLVGSQERASRGPKQFVDFQNDVSAADILLAAREGFESVEHVKRYTAMGFGTDQGKLGNINGMAILAQALGKTIPETGTTTFRPNYTPVTFGAIAGREIGDFIDPIRKTCIHEWHVEHGALFEDVGNWKRPWYFPKAGEDMHAAVARECLAVRTSVGIMDASTLGKIDVQGPDAAKLLNWVYTNPWSKLEVGKCRYGLMLDENGMVFDDGVTVRLGEQHYLMSTTSGGAARVLTWLERWVQTEWPDMKVRMASVTDHFATFAVVGPNSRKVLRKVCRDIDFSNEAFPFMTFREGVVADVPARVMRISFSGELAYEVNVPANAGRVVWEALMAAGEEFDITPYGTETMHVLRAEKGYIIVGQDTDGSMTPFDLGMGGLVAKTKDCLGKRSLTRSDTAKQGRKQLVGLLTDDPSYVLPEGSQILAHGVQGPAENQVADNPVPMLGHVTSSYYSPILKRSIAMAVVKGGLDKMGQKVSIDLNGKSMAATIASPVFYDVEGVRQHVE</sequence>
<dbReference type="Pfam" id="PF01571">
    <property type="entry name" value="GCV_T"/>
    <property type="match status" value="1"/>
</dbReference>
<comment type="similarity">
    <text evidence="1">Belongs to the GcvT family.</text>
</comment>
<evidence type="ECO:0000259" key="4">
    <source>
        <dbReference type="Pfam" id="PF07992"/>
    </source>
</evidence>
<feature type="domain" description="Aminomethyltransferase C-terminal" evidence="5">
    <location>
        <begin position="906"/>
        <end position="999"/>
    </location>
</feature>
<dbReference type="InterPro" id="IPR036188">
    <property type="entry name" value="FAD/NAD-bd_sf"/>
</dbReference>
<dbReference type="Gene3D" id="3.10.20.440">
    <property type="entry name" value="2Fe-2S iron-sulphur cluster binding domain, sarcosine oxidase, alpha subunit, N-terminal domain"/>
    <property type="match status" value="1"/>
</dbReference>
<dbReference type="Gene3D" id="3.50.50.60">
    <property type="entry name" value="FAD/NAD(P)-binding domain"/>
    <property type="match status" value="2"/>
</dbReference>
<organism evidence="7 8">
    <name type="scientific">Trinickia soli</name>
    <dbReference type="NCBI Taxonomy" id="380675"/>
    <lineage>
        <taxon>Bacteria</taxon>
        <taxon>Pseudomonadati</taxon>
        <taxon>Pseudomonadota</taxon>
        <taxon>Betaproteobacteria</taxon>
        <taxon>Burkholderiales</taxon>
        <taxon>Burkholderiaceae</taxon>
        <taxon>Trinickia</taxon>
    </lineage>
</organism>